<evidence type="ECO:0000256" key="1">
    <source>
        <dbReference type="SAM" id="MobiDB-lite"/>
    </source>
</evidence>
<accession>A0AAD1RUU0</accession>
<organism evidence="2 3">
    <name type="scientific">Pelobates cultripes</name>
    <name type="common">Western spadefoot toad</name>
    <dbReference type="NCBI Taxonomy" id="61616"/>
    <lineage>
        <taxon>Eukaryota</taxon>
        <taxon>Metazoa</taxon>
        <taxon>Chordata</taxon>
        <taxon>Craniata</taxon>
        <taxon>Vertebrata</taxon>
        <taxon>Euteleostomi</taxon>
        <taxon>Amphibia</taxon>
        <taxon>Batrachia</taxon>
        <taxon>Anura</taxon>
        <taxon>Pelobatoidea</taxon>
        <taxon>Pelobatidae</taxon>
        <taxon>Pelobates</taxon>
    </lineage>
</organism>
<keyword evidence="3" id="KW-1185">Reference proteome</keyword>
<feature type="compositionally biased region" description="Polar residues" evidence="1">
    <location>
        <begin position="17"/>
        <end position="39"/>
    </location>
</feature>
<sequence>MEPRSFTRPPSRLQRPLENNGQVHNDQSGKNQARQSNPMRATEEIKWQGIAYIVKKILQWDQREQTRQWKPRYNIKDDSSLIPIVTLCPWSSLGSLEAELSVNPDSNGKRDGKLGAYKGF</sequence>
<proteinExistence type="predicted"/>
<dbReference type="EMBL" id="OW240915">
    <property type="protein sequence ID" value="CAH2281648.1"/>
    <property type="molecule type" value="Genomic_DNA"/>
</dbReference>
<dbReference type="AlphaFoldDB" id="A0AAD1RUU0"/>
<name>A0AAD1RUU0_PELCU</name>
<feature type="region of interest" description="Disordered" evidence="1">
    <location>
        <begin position="1"/>
        <end position="41"/>
    </location>
</feature>
<gene>
    <name evidence="2" type="ORF">PECUL_23A003539</name>
</gene>
<evidence type="ECO:0000313" key="3">
    <source>
        <dbReference type="Proteomes" id="UP001295444"/>
    </source>
</evidence>
<dbReference type="Proteomes" id="UP001295444">
    <property type="component" value="Chromosome 04"/>
</dbReference>
<reference evidence="2" key="1">
    <citation type="submission" date="2022-03" db="EMBL/GenBank/DDBJ databases">
        <authorList>
            <person name="Alioto T."/>
            <person name="Alioto T."/>
            <person name="Gomez Garrido J."/>
        </authorList>
    </citation>
    <scope>NUCLEOTIDE SEQUENCE</scope>
</reference>
<protein>
    <submittedName>
        <fullName evidence="2">Uncharacterized protein</fullName>
    </submittedName>
</protein>
<evidence type="ECO:0000313" key="2">
    <source>
        <dbReference type="EMBL" id="CAH2281648.1"/>
    </source>
</evidence>